<dbReference type="AlphaFoldDB" id="X1N7A5"/>
<name>X1N7A5_9ZZZZ</name>
<evidence type="ECO:0000313" key="1">
    <source>
        <dbReference type="EMBL" id="GAI14494.1"/>
    </source>
</evidence>
<comment type="caution">
    <text evidence="1">The sequence shown here is derived from an EMBL/GenBank/DDBJ whole genome shotgun (WGS) entry which is preliminary data.</text>
</comment>
<dbReference type="EMBL" id="BARV01011995">
    <property type="protein sequence ID" value="GAI14494.1"/>
    <property type="molecule type" value="Genomic_DNA"/>
</dbReference>
<protein>
    <submittedName>
        <fullName evidence="1">Uncharacterized protein</fullName>
    </submittedName>
</protein>
<gene>
    <name evidence="1" type="ORF">S06H3_22437</name>
</gene>
<sequence>DELNELEMFWISEYDSTNRKRGYNMTSGGDGFKLVGEARISIGNKISEMMIGKWKKHDYREMMTEILTEVNRKKAKDPEFLKKLRASRIPLGIFTI</sequence>
<proteinExistence type="predicted"/>
<reference evidence="1" key="1">
    <citation type="journal article" date="2014" name="Front. Microbiol.">
        <title>High frequency of phylogenetically diverse reductive dehalogenase-homologous genes in deep subseafloor sedimentary metagenomes.</title>
        <authorList>
            <person name="Kawai M."/>
            <person name="Futagami T."/>
            <person name="Toyoda A."/>
            <person name="Takaki Y."/>
            <person name="Nishi S."/>
            <person name="Hori S."/>
            <person name="Arai W."/>
            <person name="Tsubouchi T."/>
            <person name="Morono Y."/>
            <person name="Uchiyama I."/>
            <person name="Ito T."/>
            <person name="Fujiyama A."/>
            <person name="Inagaki F."/>
            <person name="Takami H."/>
        </authorList>
    </citation>
    <scope>NUCLEOTIDE SEQUENCE</scope>
    <source>
        <strain evidence="1">Expedition CK06-06</strain>
    </source>
</reference>
<feature type="non-terminal residue" evidence="1">
    <location>
        <position position="1"/>
    </location>
</feature>
<accession>X1N7A5</accession>
<organism evidence="1">
    <name type="scientific">marine sediment metagenome</name>
    <dbReference type="NCBI Taxonomy" id="412755"/>
    <lineage>
        <taxon>unclassified sequences</taxon>
        <taxon>metagenomes</taxon>
        <taxon>ecological metagenomes</taxon>
    </lineage>
</organism>